<dbReference type="InterPro" id="IPR035919">
    <property type="entry name" value="EAL_sf"/>
</dbReference>
<dbReference type="NCBIfam" id="TIGR00254">
    <property type="entry name" value="GGDEF"/>
    <property type="match status" value="1"/>
</dbReference>
<keyword evidence="6" id="KW-1185">Reference proteome</keyword>
<dbReference type="InterPro" id="IPR001633">
    <property type="entry name" value="EAL_dom"/>
</dbReference>
<evidence type="ECO:0000259" key="2">
    <source>
        <dbReference type="PROSITE" id="PS50046"/>
    </source>
</evidence>
<dbReference type="SUPFAM" id="SSF55073">
    <property type="entry name" value="Nucleotide cyclase"/>
    <property type="match status" value="1"/>
</dbReference>
<reference evidence="5" key="1">
    <citation type="submission" date="2019-12" db="EMBL/GenBank/DDBJ databases">
        <title>High-Quality draft genome sequences of three cyanobacteria isolated from the limestone walls of the Old Cathedral of Coimbra.</title>
        <authorList>
            <person name="Tiago I."/>
            <person name="Soares F."/>
            <person name="Portugal A."/>
        </authorList>
    </citation>
    <scope>NUCLEOTIDE SEQUENCE [LARGE SCALE GENOMIC DNA]</scope>
    <source>
        <strain evidence="5">C</strain>
    </source>
</reference>
<dbReference type="SMART" id="SM00065">
    <property type="entry name" value="GAF"/>
    <property type="match status" value="1"/>
</dbReference>
<dbReference type="CDD" id="cd01949">
    <property type="entry name" value="GGDEF"/>
    <property type="match status" value="1"/>
</dbReference>
<dbReference type="PROSITE" id="PS50046">
    <property type="entry name" value="PHYTOCHROME_2"/>
    <property type="match status" value="1"/>
</dbReference>
<dbReference type="InterPro" id="IPR008984">
    <property type="entry name" value="SMAD_FHA_dom_sf"/>
</dbReference>
<dbReference type="CDD" id="cd01948">
    <property type="entry name" value="EAL"/>
    <property type="match status" value="1"/>
</dbReference>
<dbReference type="Gene3D" id="3.30.450.40">
    <property type="match status" value="1"/>
</dbReference>
<feature type="domain" description="EAL" evidence="3">
    <location>
        <begin position="636"/>
        <end position="890"/>
    </location>
</feature>
<dbReference type="PANTHER" id="PTHR44757">
    <property type="entry name" value="DIGUANYLATE CYCLASE DGCP"/>
    <property type="match status" value="1"/>
</dbReference>
<dbReference type="Gene3D" id="3.20.20.450">
    <property type="entry name" value="EAL domain"/>
    <property type="match status" value="1"/>
</dbReference>
<dbReference type="Proteomes" id="UP000607397">
    <property type="component" value="Unassembled WGS sequence"/>
</dbReference>
<dbReference type="SUPFAM" id="SSF55781">
    <property type="entry name" value="GAF domain-like"/>
    <property type="match status" value="1"/>
</dbReference>
<feature type="domain" description="FHA" evidence="1">
    <location>
        <begin position="40"/>
        <end position="100"/>
    </location>
</feature>
<evidence type="ECO:0000259" key="1">
    <source>
        <dbReference type="PROSITE" id="PS50006"/>
    </source>
</evidence>
<dbReference type="FunFam" id="3.20.20.450:FF:000001">
    <property type="entry name" value="Cyclic di-GMP phosphodiesterase yahA"/>
    <property type="match status" value="1"/>
</dbReference>
<feature type="domain" description="Phytochrome chromophore attachment site" evidence="2">
    <location>
        <begin position="303"/>
        <end position="448"/>
    </location>
</feature>
<dbReference type="PANTHER" id="PTHR44757:SF2">
    <property type="entry name" value="BIOFILM ARCHITECTURE MAINTENANCE PROTEIN MBAA"/>
    <property type="match status" value="1"/>
</dbReference>
<dbReference type="SMART" id="SM00052">
    <property type="entry name" value="EAL"/>
    <property type="match status" value="1"/>
</dbReference>
<dbReference type="InterPro" id="IPR029787">
    <property type="entry name" value="Nucleotide_cyclase"/>
</dbReference>
<comment type="caution">
    <text evidence="5">The sequence shown here is derived from an EMBL/GenBank/DDBJ whole genome shotgun (WGS) entry which is preliminary data.</text>
</comment>
<dbReference type="InterPro" id="IPR000253">
    <property type="entry name" value="FHA_dom"/>
</dbReference>
<dbReference type="InterPro" id="IPR043128">
    <property type="entry name" value="Rev_trsase/Diguanyl_cyclase"/>
</dbReference>
<dbReference type="Pfam" id="PF01590">
    <property type="entry name" value="GAF"/>
    <property type="match status" value="1"/>
</dbReference>
<dbReference type="EMBL" id="WVIC01000019">
    <property type="protein sequence ID" value="NCJ06973.1"/>
    <property type="molecule type" value="Genomic_DNA"/>
</dbReference>
<dbReference type="PROSITE" id="PS50006">
    <property type="entry name" value="FHA_DOMAIN"/>
    <property type="match status" value="1"/>
</dbReference>
<dbReference type="InterPro" id="IPR000160">
    <property type="entry name" value="GGDEF_dom"/>
</dbReference>
<dbReference type="InterPro" id="IPR016132">
    <property type="entry name" value="Phyto_chromo_attachment"/>
</dbReference>
<dbReference type="Pfam" id="PF00498">
    <property type="entry name" value="FHA"/>
    <property type="match status" value="1"/>
</dbReference>
<dbReference type="SMART" id="SM00240">
    <property type="entry name" value="FHA"/>
    <property type="match status" value="1"/>
</dbReference>
<dbReference type="AlphaFoldDB" id="A0A8K1ZZI8"/>
<dbReference type="Gene3D" id="3.30.70.270">
    <property type="match status" value="1"/>
</dbReference>
<accession>A0A8K1ZZI8</accession>
<evidence type="ECO:0000259" key="4">
    <source>
        <dbReference type="PROSITE" id="PS50887"/>
    </source>
</evidence>
<organism evidence="5 6">
    <name type="scientific">Petrachloros mirabilis ULC683</name>
    <dbReference type="NCBI Taxonomy" id="2781853"/>
    <lineage>
        <taxon>Bacteria</taxon>
        <taxon>Bacillati</taxon>
        <taxon>Cyanobacteriota</taxon>
        <taxon>Cyanophyceae</taxon>
        <taxon>Synechococcales</taxon>
        <taxon>Petrachlorosaceae</taxon>
        <taxon>Petrachloros</taxon>
        <taxon>Petrachloros mirabilis</taxon>
    </lineage>
</organism>
<sequence>MDHEAQVPHGETQQARHLLILKDPEDADGCRLIPLEASSHSMGRAPTNSIVIPSKAVSRQHGLLLRVTSSDPSQYSFLMIDGDLRGQRSTNGIKVNGKKCSSQRLRHGDQILFSNQVKAKYLKTPALTTAEFQAYCQTLNLEALLEDFGHDHTGGTHTGSLTLEQGSDPSSFLDEASLVRLASFPEIIPSPMFEVNLNGELTYLNPAAASSFPDLSIMGMRHPTLKGLMTLIKESERNILTREVQVGAKVFEQSIHYIHESELVRCCVFDITERKYAETELRMRDRLLQGVAEATTHLLANAAYDDAIDKALATLGEAARIDRICISQNHPHPEGGAIATSLRFEWVRESIEPLRHQSHRQNQLFSGDYLKRWYHDLTDERAIQGIRRHLPEAEQAYLARSGILSVLAVPIIINHDFWGFIELDNCTTEYEWSIQEESIVFAMAASIAAALQRQQTEEIIHHQAFHDALTDLPNRILFNDRLQIALAAAQRQGHHLAVMFMDLDRFKTINDTLGHSTGDTLLKAVTQRLKTCLRDGDTLARWGGDEFTVLLPQIESVEDALTIGHRILEALKEPFLVATHELYISASIGISLAPDDGDVAELLLQNADVALYRSKEQGRGTCQLYNPTMNSKAPELFVLENNLRHAIARDELLLYYQPKVNITTGAIIGLEALVRWEHPEMGLVSPATFIPLAEETGLIIEVGEWVLRRACYQTVAWHQAGLTPLTVAVNLSARQFFQPQIVEIIADVLRETQLPPSSLELEITETTAVKNMDFTRSVLTQLQAMGVKIAMDDFGTGYSSLNYLKQLPLDTLKIDQSFIRELKPNSADAKIVNAVISLGLGLDLHVVAEGVDNPQQLELLRSLQCDIVQGYLFSRPLPEPTMTPMLQTNWAQRGQPWQFPMVLSA</sequence>
<evidence type="ECO:0000313" key="6">
    <source>
        <dbReference type="Proteomes" id="UP000607397"/>
    </source>
</evidence>
<protein>
    <submittedName>
        <fullName evidence="5">EAL domain-containing protein</fullName>
    </submittedName>
</protein>
<dbReference type="Gene3D" id="2.60.200.20">
    <property type="match status" value="1"/>
</dbReference>
<dbReference type="SUPFAM" id="SSF49879">
    <property type="entry name" value="SMAD/FHA domain"/>
    <property type="match status" value="1"/>
</dbReference>
<dbReference type="InterPro" id="IPR003018">
    <property type="entry name" value="GAF"/>
</dbReference>
<dbReference type="InterPro" id="IPR052155">
    <property type="entry name" value="Biofilm_reg_signaling"/>
</dbReference>
<dbReference type="PROSITE" id="PS50883">
    <property type="entry name" value="EAL"/>
    <property type="match status" value="1"/>
</dbReference>
<dbReference type="RefSeq" id="WP_161825507.1">
    <property type="nucleotide sequence ID" value="NZ_WVIC01000019.1"/>
</dbReference>
<dbReference type="Pfam" id="PF00563">
    <property type="entry name" value="EAL"/>
    <property type="match status" value="1"/>
</dbReference>
<dbReference type="FunFam" id="3.30.70.270:FF:000001">
    <property type="entry name" value="Diguanylate cyclase domain protein"/>
    <property type="match status" value="1"/>
</dbReference>
<feature type="domain" description="GGDEF" evidence="4">
    <location>
        <begin position="494"/>
        <end position="627"/>
    </location>
</feature>
<proteinExistence type="predicted"/>
<dbReference type="Pfam" id="PF00990">
    <property type="entry name" value="GGDEF"/>
    <property type="match status" value="1"/>
</dbReference>
<name>A0A8K1ZZI8_9CYAN</name>
<dbReference type="InterPro" id="IPR029016">
    <property type="entry name" value="GAF-like_dom_sf"/>
</dbReference>
<evidence type="ECO:0000313" key="5">
    <source>
        <dbReference type="EMBL" id="NCJ06973.1"/>
    </source>
</evidence>
<dbReference type="PROSITE" id="PS50887">
    <property type="entry name" value="GGDEF"/>
    <property type="match status" value="1"/>
</dbReference>
<gene>
    <name evidence="5" type="ORF">GS597_10725</name>
</gene>
<evidence type="ECO:0000259" key="3">
    <source>
        <dbReference type="PROSITE" id="PS50883"/>
    </source>
</evidence>
<dbReference type="SUPFAM" id="SSF141868">
    <property type="entry name" value="EAL domain-like"/>
    <property type="match status" value="1"/>
</dbReference>
<dbReference type="SMART" id="SM00267">
    <property type="entry name" value="GGDEF"/>
    <property type="match status" value="1"/>
</dbReference>